<dbReference type="PANTHER" id="PTHR24422">
    <property type="entry name" value="CHEMOTAXIS PROTEIN METHYLTRANSFERASE"/>
    <property type="match status" value="1"/>
</dbReference>
<dbReference type="Proteomes" id="UP001149411">
    <property type="component" value="Unassembled WGS sequence"/>
</dbReference>
<comment type="catalytic activity">
    <reaction evidence="1">
        <text>L-glutamyl-[protein] + S-adenosyl-L-methionine = [protein]-L-glutamate 5-O-methyl ester + S-adenosyl-L-homocysteine</text>
        <dbReference type="Rhea" id="RHEA:24452"/>
        <dbReference type="Rhea" id="RHEA-COMP:10208"/>
        <dbReference type="Rhea" id="RHEA-COMP:10311"/>
        <dbReference type="ChEBI" id="CHEBI:29973"/>
        <dbReference type="ChEBI" id="CHEBI:57856"/>
        <dbReference type="ChEBI" id="CHEBI:59789"/>
        <dbReference type="ChEBI" id="CHEBI:82795"/>
        <dbReference type="EC" id="2.1.1.80"/>
    </reaction>
</comment>
<accession>A0A9Q4C1Y3</accession>
<sequence>MSEKVEKEDGDSYLDEVLGVVDRASGFEIEYYDRRHLERRVSARMHRTEASEYSEYLNLLEQSVEEREALIESLSVNVTGFFRDPSVWSAVSEIVEDIGKPVEAWSAACSDGREPYSLSMLLERDGIEHEILASDIDEKSLETAYKGVYNSLQTSDINDQISGFDPEMLGYISEENGRYEVNDLIKNITFREHDLIADGPMPRKDIVMCRNLFIYIDPKYSESVYETLKSSLKEGGYLIIGKSESVPRTLRDELELIDRGNSIYVRC</sequence>
<dbReference type="InterPro" id="IPR000780">
    <property type="entry name" value="CheR_MeTrfase"/>
</dbReference>
<dbReference type="Pfam" id="PF01739">
    <property type="entry name" value="CheR"/>
    <property type="match status" value="1"/>
</dbReference>
<evidence type="ECO:0000256" key="2">
    <source>
        <dbReference type="ARBA" id="ARBA00012534"/>
    </source>
</evidence>
<dbReference type="SMART" id="SM00138">
    <property type="entry name" value="MeTrc"/>
    <property type="match status" value="1"/>
</dbReference>
<reference evidence="7" key="1">
    <citation type="submission" date="2022-09" db="EMBL/GenBank/DDBJ databases">
        <title>Haloadaptaus new haloarchaeum isolated from saline soil.</title>
        <authorList>
            <person name="Duran-Viseras A."/>
            <person name="Sanchez-Porro C."/>
            <person name="Ventosa A."/>
        </authorList>
    </citation>
    <scope>NUCLEOTIDE SEQUENCE</scope>
    <source>
        <strain evidence="7">F3-133</strain>
    </source>
</reference>
<evidence type="ECO:0000256" key="4">
    <source>
        <dbReference type="ARBA" id="ARBA00022679"/>
    </source>
</evidence>
<dbReference type="InterPro" id="IPR029063">
    <property type="entry name" value="SAM-dependent_MTases_sf"/>
</dbReference>
<dbReference type="InterPro" id="IPR022641">
    <property type="entry name" value="CheR_N"/>
</dbReference>
<evidence type="ECO:0000259" key="6">
    <source>
        <dbReference type="PROSITE" id="PS50123"/>
    </source>
</evidence>
<organism evidence="7 8">
    <name type="scientific">Halorutilus salinus</name>
    <dbReference type="NCBI Taxonomy" id="2487751"/>
    <lineage>
        <taxon>Archaea</taxon>
        <taxon>Methanobacteriati</taxon>
        <taxon>Methanobacteriota</taxon>
        <taxon>Stenosarchaea group</taxon>
        <taxon>Halobacteria</taxon>
        <taxon>Halorutilales</taxon>
        <taxon>Halorutilaceae</taxon>
        <taxon>Halorutilus</taxon>
    </lineage>
</organism>
<dbReference type="InterPro" id="IPR050903">
    <property type="entry name" value="Bact_Chemotaxis_MeTrfase"/>
</dbReference>
<dbReference type="Gene3D" id="3.40.50.150">
    <property type="entry name" value="Vaccinia Virus protein VP39"/>
    <property type="match status" value="1"/>
</dbReference>
<feature type="domain" description="CheR-type methyltransferase" evidence="6">
    <location>
        <begin position="11"/>
        <end position="267"/>
    </location>
</feature>
<dbReference type="PRINTS" id="PR00996">
    <property type="entry name" value="CHERMTFRASE"/>
</dbReference>
<comment type="caution">
    <text evidence="7">The sequence shown here is derived from an EMBL/GenBank/DDBJ whole genome shotgun (WGS) entry which is preliminary data.</text>
</comment>
<dbReference type="Gene3D" id="1.10.155.10">
    <property type="entry name" value="Chemotaxis receptor methyltransferase CheR, N-terminal domain"/>
    <property type="match status" value="1"/>
</dbReference>
<dbReference type="PROSITE" id="PS50123">
    <property type="entry name" value="CHER"/>
    <property type="match status" value="1"/>
</dbReference>
<evidence type="ECO:0000256" key="5">
    <source>
        <dbReference type="ARBA" id="ARBA00022691"/>
    </source>
</evidence>
<dbReference type="Pfam" id="PF03705">
    <property type="entry name" value="CheR_N"/>
    <property type="match status" value="1"/>
</dbReference>
<protein>
    <recommendedName>
        <fullName evidence="2">protein-glutamate O-methyltransferase</fullName>
        <ecNumber evidence="2">2.1.1.80</ecNumber>
    </recommendedName>
</protein>
<dbReference type="InterPro" id="IPR022642">
    <property type="entry name" value="CheR_C"/>
</dbReference>
<dbReference type="SUPFAM" id="SSF53335">
    <property type="entry name" value="S-adenosyl-L-methionine-dependent methyltransferases"/>
    <property type="match status" value="1"/>
</dbReference>
<evidence type="ECO:0000313" key="7">
    <source>
        <dbReference type="EMBL" id="MCX2818415.1"/>
    </source>
</evidence>
<gene>
    <name evidence="7" type="ORF">EGH25_03490</name>
</gene>
<dbReference type="GO" id="GO:0032259">
    <property type="term" value="P:methylation"/>
    <property type="evidence" value="ECO:0007669"/>
    <property type="project" value="UniProtKB-KW"/>
</dbReference>
<keyword evidence="3" id="KW-0489">Methyltransferase</keyword>
<dbReference type="EC" id="2.1.1.80" evidence="2"/>
<proteinExistence type="predicted"/>
<evidence type="ECO:0000256" key="1">
    <source>
        <dbReference type="ARBA" id="ARBA00001541"/>
    </source>
</evidence>
<dbReference type="RefSeq" id="WP_266086248.1">
    <property type="nucleotide sequence ID" value="NZ_RKLV01000003.1"/>
</dbReference>
<evidence type="ECO:0000256" key="3">
    <source>
        <dbReference type="ARBA" id="ARBA00022603"/>
    </source>
</evidence>
<evidence type="ECO:0000313" key="8">
    <source>
        <dbReference type="Proteomes" id="UP001149411"/>
    </source>
</evidence>
<keyword evidence="8" id="KW-1185">Reference proteome</keyword>
<dbReference type="EMBL" id="RKLV01000003">
    <property type="protein sequence ID" value="MCX2818415.1"/>
    <property type="molecule type" value="Genomic_DNA"/>
</dbReference>
<dbReference type="AlphaFoldDB" id="A0A9Q4C1Y3"/>
<keyword evidence="4" id="KW-0808">Transferase</keyword>
<dbReference type="SUPFAM" id="SSF47757">
    <property type="entry name" value="Chemotaxis receptor methyltransferase CheR, N-terminal domain"/>
    <property type="match status" value="1"/>
</dbReference>
<dbReference type="GO" id="GO:0008983">
    <property type="term" value="F:protein-glutamate O-methyltransferase activity"/>
    <property type="evidence" value="ECO:0007669"/>
    <property type="project" value="UniProtKB-EC"/>
</dbReference>
<keyword evidence="5" id="KW-0949">S-adenosyl-L-methionine</keyword>
<dbReference type="InterPro" id="IPR036804">
    <property type="entry name" value="CheR_N_sf"/>
</dbReference>
<dbReference type="PANTHER" id="PTHR24422:SF10">
    <property type="entry name" value="CHEMOTAXIS PROTEIN METHYLTRANSFERASE 2"/>
    <property type="match status" value="1"/>
</dbReference>
<name>A0A9Q4C1Y3_9EURY</name>